<keyword evidence="2" id="KW-1185">Reference proteome</keyword>
<evidence type="ECO:0000313" key="2">
    <source>
        <dbReference type="Proteomes" id="UP000223913"/>
    </source>
</evidence>
<reference evidence="1 2" key="1">
    <citation type="submission" date="2017-10" db="EMBL/GenBank/DDBJ databases">
        <title>The draft genome sequence of Lewinella nigricans NBRC 102662.</title>
        <authorList>
            <person name="Wang K."/>
        </authorList>
    </citation>
    <scope>NUCLEOTIDE SEQUENCE [LARGE SCALE GENOMIC DNA]</scope>
    <source>
        <strain evidence="1 2">NBRC 102662</strain>
    </source>
</reference>
<accession>A0A2D0NGG4</accession>
<dbReference type="RefSeq" id="WP_099148926.1">
    <property type="nucleotide sequence ID" value="NZ_PDUD01000009.1"/>
</dbReference>
<gene>
    <name evidence="1" type="ORF">CRP01_05080</name>
</gene>
<dbReference type="Proteomes" id="UP000223913">
    <property type="component" value="Unassembled WGS sequence"/>
</dbReference>
<dbReference type="AlphaFoldDB" id="A0A2D0NGG4"/>
<comment type="caution">
    <text evidence="1">The sequence shown here is derived from an EMBL/GenBank/DDBJ whole genome shotgun (WGS) entry which is preliminary data.</text>
</comment>
<dbReference type="OrthoDB" id="277629at2"/>
<proteinExistence type="predicted"/>
<protein>
    <submittedName>
        <fullName evidence="1">Uncharacterized protein</fullName>
    </submittedName>
</protein>
<dbReference type="SUPFAM" id="SSF159501">
    <property type="entry name" value="EreA/ChaN-like"/>
    <property type="match status" value="1"/>
</dbReference>
<organism evidence="1 2">
    <name type="scientific">Flavilitoribacter nigricans (strain ATCC 23147 / DSM 23189 / NBRC 102662 / NCIMB 1420 / SS-2)</name>
    <name type="common">Lewinella nigricans</name>
    <dbReference type="NCBI Taxonomy" id="1122177"/>
    <lineage>
        <taxon>Bacteria</taxon>
        <taxon>Pseudomonadati</taxon>
        <taxon>Bacteroidota</taxon>
        <taxon>Saprospiria</taxon>
        <taxon>Saprospirales</taxon>
        <taxon>Lewinellaceae</taxon>
        <taxon>Flavilitoribacter</taxon>
    </lineage>
</organism>
<name>A0A2D0NGG4_FLAN2</name>
<sequence length="432" mass="49072">MIFRALSQRNRSLIGAVACITHLSALLLCPGLVSAQQVKMEPYLFHSQIEVNEQMNRFPTLKAEAFANIGAYWQADTTYVLEEETRRLAGEQVDPLTEEELAYFQTFRVADAISYLLERAENEQIIILNEAHHRPEHRVFASALLEGLAQRGYAYLGLEALTPNFDDPEALGLDTSLNERGYPLNSRYTGNYTREPQFGLFIRQAINNGFHLFGYERNPSFQEMIRDSAEALNVARILARDPDARILLYCGYAHLVESNAVDPESNYGRSRWMASYLRELTGIDPLTVNQEILTDRSPAANSPYYPLIKSEKPAVLLNEDGRVFNGGKRNDKFDLLVYHPPARLINGRPHWLYRDGAHRAYTIAPEQLTLNCPCQVRAYPETEPELAVPVDIIEIDPDFRENTLVLAPGQYRLIIENLAGDRQTLQVEIAEE</sequence>
<dbReference type="EMBL" id="PDUD01000009">
    <property type="protein sequence ID" value="PHN07476.1"/>
    <property type="molecule type" value="Genomic_DNA"/>
</dbReference>
<evidence type="ECO:0000313" key="1">
    <source>
        <dbReference type="EMBL" id="PHN07476.1"/>
    </source>
</evidence>